<protein>
    <submittedName>
        <fullName evidence="1">Peptidase C45</fullName>
    </submittedName>
</protein>
<comment type="caution">
    <text evidence="1">The sequence shown here is derived from an EMBL/GenBank/DDBJ whole genome shotgun (WGS) entry which is preliminary data.</text>
</comment>
<gene>
    <name evidence="1" type="ORF">VD17_28815</name>
</gene>
<dbReference type="NCBIfam" id="NF040521">
    <property type="entry name" value="C45_proenzyme"/>
    <property type="match status" value="1"/>
</dbReference>
<name>A0A0F4UY93_PSEFL</name>
<dbReference type="InterPro" id="IPR047801">
    <property type="entry name" value="Peptidase_C45"/>
</dbReference>
<dbReference type="OrthoDB" id="2910336at2"/>
<evidence type="ECO:0000313" key="1">
    <source>
        <dbReference type="EMBL" id="KJZ61436.1"/>
    </source>
</evidence>
<dbReference type="AlphaFoldDB" id="A0A0F4UY93"/>
<dbReference type="Gene3D" id="1.10.10.2120">
    <property type="match status" value="1"/>
</dbReference>
<proteinExistence type="predicted"/>
<reference evidence="1 2" key="1">
    <citation type="submission" date="2015-03" db="EMBL/GenBank/DDBJ databases">
        <title>Comparative genomics of Pseudomonas insights into diversity of traits involved in vanlence and defense.</title>
        <authorList>
            <person name="Qin Y."/>
        </authorList>
    </citation>
    <scope>NUCLEOTIDE SEQUENCE [LARGE SCALE GENOMIC DNA]</scope>
    <source>
        <strain evidence="1 2">H24</strain>
    </source>
</reference>
<evidence type="ECO:0000313" key="2">
    <source>
        <dbReference type="Proteomes" id="UP000033400"/>
    </source>
</evidence>
<dbReference type="PANTHER" id="PTHR34180">
    <property type="entry name" value="PEPTIDASE C45"/>
    <property type="match status" value="1"/>
</dbReference>
<dbReference type="PATRIC" id="fig|294.133.peg.5803"/>
<dbReference type="Proteomes" id="UP000033400">
    <property type="component" value="Unassembled WGS sequence"/>
</dbReference>
<dbReference type="RefSeq" id="WP_046056799.1">
    <property type="nucleotide sequence ID" value="NZ_LACH01000076.1"/>
</dbReference>
<dbReference type="PANTHER" id="PTHR34180:SF1">
    <property type="entry name" value="BETA-ALANYL-DOPAMINE_CARCININE HYDROLASE"/>
    <property type="match status" value="1"/>
</dbReference>
<dbReference type="EMBL" id="LACH01000076">
    <property type="protein sequence ID" value="KJZ61436.1"/>
    <property type="molecule type" value="Genomic_DNA"/>
</dbReference>
<dbReference type="InterPro" id="IPR047794">
    <property type="entry name" value="C45_proenzyme-like"/>
</dbReference>
<accession>A0A0F4UY93</accession>
<sequence>MSYQFPCIELSGGPFARGVQYGKACPQIIARSIEIYGQQLLDMGYDWAGIKRLVNQFIPNIEAFEPQYLEEMRGIAQGSGHDFEAIVMINARTEIIHLGRRSMQDKPELDGCTGAIVLPGATANNEVLHGQNWDWRMECAETGVVLHIRRDDGPDVLTFTEAGGLARAGMNSIGTAITGNNLESDRDYQALGVPLPLIRRKALEANHFALSMKAVAVTPKSGSNNMMLSHAAGFGINYECAPDEVFPLYEVDDLLVHANHWRSAVAQIKLKNTGIGGAPESFYRDIRVEKLLKPFHGSLTLEHLKSAFFDDFGKPFAVCRPPRPSSSGEDNLSATVAMILMRPASGFMEVASLPAINRTFGQYRLEMESDYARYATW</sequence>
<organism evidence="1 2">
    <name type="scientific">Pseudomonas fluorescens</name>
    <dbReference type="NCBI Taxonomy" id="294"/>
    <lineage>
        <taxon>Bacteria</taxon>
        <taxon>Pseudomonadati</taxon>
        <taxon>Pseudomonadota</taxon>
        <taxon>Gammaproteobacteria</taxon>
        <taxon>Pseudomonadales</taxon>
        <taxon>Pseudomonadaceae</taxon>
        <taxon>Pseudomonas</taxon>
    </lineage>
</organism>
<dbReference type="Gene3D" id="3.60.60.10">
    <property type="entry name" value="Penicillin V Acylase, Chain A"/>
    <property type="match status" value="1"/>
</dbReference>